<organism evidence="1 2">
    <name type="scientific">Arcobacter arenosus</name>
    <dbReference type="NCBI Taxonomy" id="2576037"/>
    <lineage>
        <taxon>Bacteria</taxon>
        <taxon>Pseudomonadati</taxon>
        <taxon>Campylobacterota</taxon>
        <taxon>Epsilonproteobacteria</taxon>
        <taxon>Campylobacterales</taxon>
        <taxon>Arcobacteraceae</taxon>
        <taxon>Arcobacter</taxon>
    </lineage>
</organism>
<sequence>MKTFSILGTGWLGLALAKKLKKDYHVKVSIRDLKKEKFMVSEGLYPYLLDEENLENLDSLLESDYIFINFPPRKSKNYISFLDKIYSNIKSKDQKIIFISSTSIYPDKEGIYDENSILSELNSSLVYKAEELVKSQTDVIFRCSGLMGYDRVAGKYFAGKTLDCEDSKINYIHRDDLIEAVKFVIEKNINGVFNLCSKFHPTKKEIYLHNAKKYRFDKPIFENKKDYPNRIIDGSKIERLGFRYKYQNPLDYL</sequence>
<comment type="caution">
    <text evidence="1">The sequence shown here is derived from an EMBL/GenBank/DDBJ whole genome shotgun (WGS) entry which is preliminary data.</text>
</comment>
<dbReference type="SUPFAM" id="SSF51735">
    <property type="entry name" value="NAD(P)-binding Rossmann-fold domains"/>
    <property type="match status" value="1"/>
</dbReference>
<dbReference type="Gene3D" id="3.40.50.720">
    <property type="entry name" value="NAD(P)-binding Rossmann-like Domain"/>
    <property type="match status" value="1"/>
</dbReference>
<protein>
    <submittedName>
        <fullName evidence="1">GDP-L-fucose synthase</fullName>
    </submittedName>
</protein>
<dbReference type="RefSeq" id="WP_138152866.1">
    <property type="nucleotide sequence ID" value="NZ_VANU01000004.1"/>
</dbReference>
<evidence type="ECO:0000313" key="1">
    <source>
        <dbReference type="EMBL" id="TLP37686.1"/>
    </source>
</evidence>
<dbReference type="OrthoDB" id="751203at2"/>
<proteinExistence type="predicted"/>
<gene>
    <name evidence="1" type="ORF">FDK22_10235</name>
</gene>
<dbReference type="InterPro" id="IPR036291">
    <property type="entry name" value="NAD(P)-bd_dom_sf"/>
</dbReference>
<reference evidence="1 2" key="1">
    <citation type="submission" date="2019-05" db="EMBL/GenBank/DDBJ databases">
        <title>Arcobacter sp. nov., isolated from sea sediment.</title>
        <authorList>
            <person name="Kim W."/>
        </authorList>
    </citation>
    <scope>NUCLEOTIDE SEQUENCE [LARGE SCALE GENOMIC DNA]</scope>
    <source>
        <strain evidence="1 2">CAU 1517</strain>
    </source>
</reference>
<dbReference type="EMBL" id="VANU01000004">
    <property type="protein sequence ID" value="TLP37686.1"/>
    <property type="molecule type" value="Genomic_DNA"/>
</dbReference>
<dbReference type="AlphaFoldDB" id="A0A5R8Y007"/>
<evidence type="ECO:0000313" key="2">
    <source>
        <dbReference type="Proteomes" id="UP000308901"/>
    </source>
</evidence>
<name>A0A5R8Y007_9BACT</name>
<dbReference type="Proteomes" id="UP000308901">
    <property type="component" value="Unassembled WGS sequence"/>
</dbReference>
<accession>A0A5R8Y007</accession>
<keyword evidence="2" id="KW-1185">Reference proteome</keyword>